<dbReference type="CDD" id="cd01398">
    <property type="entry name" value="RPI_A"/>
    <property type="match status" value="1"/>
</dbReference>
<sequence>MDAKRVVAEFVAPLLADYKLIGMGTGRTVKRLIEVMEEKNMIKGKVFVSSSIDTEIDLSKRGGIVLSLSSGAKPEIYVDSFDFVTKDKVMIKGGGAALLREKLLYYFSQRSVFIGEYSKLSSSNQLPVPVEITQAAISYVLSELTSLGYKARIRETNGKIGGVISDNCNIIIDVDVNTNELCAFEKKVKEIPGVVESGVFCGKKGVKDYEVILGNEDGRIEILS</sequence>
<protein>
    <recommendedName>
        <fullName evidence="2">Ribose 5-phosphate isomerase A</fullName>
        <ecNumber evidence="2">5.3.1.6</ecNumber>
    </recommendedName>
</protein>
<dbReference type="PANTHER" id="PTHR11934:SF0">
    <property type="entry name" value="RIBOSE-5-PHOSPHATE ISOMERASE"/>
    <property type="match status" value="1"/>
</dbReference>
<organism evidence="3 4">
    <name type="scientific">Stygiolobus azoricus</name>
    <dbReference type="NCBI Taxonomy" id="41675"/>
    <lineage>
        <taxon>Archaea</taxon>
        <taxon>Thermoproteota</taxon>
        <taxon>Thermoprotei</taxon>
        <taxon>Sulfolobales</taxon>
        <taxon>Sulfolobaceae</taxon>
        <taxon>Stygiolobus</taxon>
    </lineage>
</organism>
<dbReference type="PANTHER" id="PTHR11934">
    <property type="entry name" value="RIBOSE-5-PHOSPHATE ISOMERASE"/>
    <property type="match status" value="1"/>
</dbReference>
<dbReference type="KEGG" id="sazo:D1868_04820"/>
<dbReference type="SUPFAM" id="SSF100950">
    <property type="entry name" value="NagB/RpiA/CoA transferase-like"/>
    <property type="match status" value="1"/>
</dbReference>
<dbReference type="GO" id="GO:0004751">
    <property type="term" value="F:ribose-5-phosphate isomerase activity"/>
    <property type="evidence" value="ECO:0007669"/>
    <property type="project" value="UniProtKB-UniRule"/>
</dbReference>
<dbReference type="EC" id="5.3.1.6" evidence="2"/>
<dbReference type="AlphaFoldDB" id="A0A650CNF7"/>
<proteinExistence type="predicted"/>
<evidence type="ECO:0000256" key="1">
    <source>
        <dbReference type="ARBA" id="ARBA00023235"/>
    </source>
</evidence>
<dbReference type="GO" id="GO:0009052">
    <property type="term" value="P:pentose-phosphate shunt, non-oxidative branch"/>
    <property type="evidence" value="ECO:0007669"/>
    <property type="project" value="InterPro"/>
</dbReference>
<dbReference type="NCBIfam" id="TIGR00021">
    <property type="entry name" value="rpiA"/>
    <property type="match status" value="1"/>
</dbReference>
<gene>
    <name evidence="3" type="primary">rpiA</name>
    <name evidence="3" type="ORF">D1868_04820</name>
</gene>
<evidence type="ECO:0000313" key="3">
    <source>
        <dbReference type="EMBL" id="QGR19369.1"/>
    </source>
</evidence>
<dbReference type="Proteomes" id="UP000423396">
    <property type="component" value="Chromosome"/>
</dbReference>
<accession>A0A650CNF7</accession>
<dbReference type="Gene3D" id="3.30.70.260">
    <property type="match status" value="1"/>
</dbReference>
<reference evidence="3 4" key="1">
    <citation type="submission" date="2019-10" db="EMBL/GenBank/DDBJ databases">
        <title>Genome Sequences from Six Type Strain Members of the Archaeal Family Sulfolobaceae: Acidianus ambivalens, Acidianus infernus, Metallosphaera prunae, Stygiolobus azoricus, Sulfolobus metallicus, and Sulfurisphaera ohwakuensis.</title>
        <authorList>
            <person name="Counts J.A."/>
            <person name="Kelly R.M."/>
        </authorList>
    </citation>
    <scope>NUCLEOTIDE SEQUENCE [LARGE SCALE GENOMIC DNA]</scope>
    <source>
        <strain evidence="3 4">FC6</strain>
    </source>
</reference>
<dbReference type="InterPro" id="IPR037171">
    <property type="entry name" value="NagB/RpiA_transferase-like"/>
</dbReference>
<keyword evidence="1 3" id="KW-0413">Isomerase</keyword>
<evidence type="ECO:0000256" key="2">
    <source>
        <dbReference type="NCBIfam" id="TIGR00021"/>
    </source>
</evidence>
<dbReference type="SUPFAM" id="SSF75445">
    <property type="entry name" value="D-ribose-5-phosphate isomerase (RpiA), lid domain"/>
    <property type="match status" value="1"/>
</dbReference>
<dbReference type="Gene3D" id="3.40.50.1360">
    <property type="match status" value="1"/>
</dbReference>
<dbReference type="GO" id="GO:0006014">
    <property type="term" value="P:D-ribose metabolic process"/>
    <property type="evidence" value="ECO:0007669"/>
    <property type="project" value="TreeGrafter"/>
</dbReference>
<dbReference type="GO" id="GO:0005829">
    <property type="term" value="C:cytosol"/>
    <property type="evidence" value="ECO:0007669"/>
    <property type="project" value="TreeGrafter"/>
</dbReference>
<evidence type="ECO:0000313" key="4">
    <source>
        <dbReference type="Proteomes" id="UP000423396"/>
    </source>
</evidence>
<dbReference type="GeneID" id="42798369"/>
<dbReference type="OrthoDB" id="19013at2157"/>
<dbReference type="InterPro" id="IPR004788">
    <property type="entry name" value="Ribose5P_isomerase_type_A"/>
</dbReference>
<dbReference type="EMBL" id="CP045483">
    <property type="protein sequence ID" value="QGR19369.1"/>
    <property type="molecule type" value="Genomic_DNA"/>
</dbReference>
<keyword evidence="4" id="KW-1185">Reference proteome</keyword>
<dbReference type="RefSeq" id="WP_156006072.1">
    <property type="nucleotide sequence ID" value="NZ_CP045483.1"/>
</dbReference>
<dbReference type="Pfam" id="PF06026">
    <property type="entry name" value="Rib_5-P_isom_A"/>
    <property type="match status" value="1"/>
</dbReference>
<name>A0A650CNF7_9CREN</name>